<dbReference type="PANTHER" id="PTHR42953:SF1">
    <property type="entry name" value="METAL-BINDING PROTEIN HI_0362-RELATED"/>
    <property type="match status" value="1"/>
</dbReference>
<keyword evidence="5 7" id="KW-0732">Signal</keyword>
<dbReference type="InterPro" id="IPR006127">
    <property type="entry name" value="ZnuA-like"/>
</dbReference>
<protein>
    <submittedName>
        <fullName evidence="8">Metal ABC transporter substrate-binding protein</fullName>
    </submittedName>
</protein>
<dbReference type="Proteomes" id="UP000240811">
    <property type="component" value="Unassembled WGS sequence"/>
</dbReference>
<evidence type="ECO:0000256" key="3">
    <source>
        <dbReference type="ARBA" id="ARBA00022448"/>
    </source>
</evidence>
<evidence type="ECO:0000256" key="1">
    <source>
        <dbReference type="ARBA" id="ARBA00004196"/>
    </source>
</evidence>
<dbReference type="SUPFAM" id="SSF53807">
    <property type="entry name" value="Helical backbone' metal receptor"/>
    <property type="match status" value="1"/>
</dbReference>
<dbReference type="InterPro" id="IPR050492">
    <property type="entry name" value="Bact_metal-bind_prot9"/>
</dbReference>
<organism evidence="8 9">
    <name type="scientific">Candidatus Liberibacter europaeus</name>
    <dbReference type="NCBI Taxonomy" id="744859"/>
    <lineage>
        <taxon>Bacteria</taxon>
        <taxon>Pseudomonadati</taxon>
        <taxon>Pseudomonadota</taxon>
        <taxon>Alphaproteobacteria</taxon>
        <taxon>Hyphomicrobiales</taxon>
        <taxon>Rhizobiaceae</taxon>
        <taxon>Liberibacter</taxon>
    </lineage>
</organism>
<dbReference type="PRINTS" id="PR00690">
    <property type="entry name" value="ADHESNFAMILY"/>
</dbReference>
<evidence type="ECO:0000313" key="9">
    <source>
        <dbReference type="Proteomes" id="UP000240811"/>
    </source>
</evidence>
<comment type="similarity">
    <text evidence="2 6">Belongs to the bacterial solute-binding protein 9 family.</text>
</comment>
<evidence type="ECO:0000256" key="6">
    <source>
        <dbReference type="RuleBase" id="RU003512"/>
    </source>
</evidence>
<feature type="signal peptide" evidence="7">
    <location>
        <begin position="1"/>
        <end position="18"/>
    </location>
</feature>
<gene>
    <name evidence="8" type="ORF">C4617_03485</name>
</gene>
<name>A0A2T4VXJ7_9HYPH</name>
<keyword evidence="4" id="KW-0479">Metal-binding</keyword>
<comment type="caution">
    <text evidence="8">The sequence shown here is derived from an EMBL/GenBank/DDBJ whole genome shotgun (WGS) entry which is preliminary data.</text>
</comment>
<dbReference type="Pfam" id="PF01297">
    <property type="entry name" value="ZnuA"/>
    <property type="match status" value="1"/>
</dbReference>
<feature type="chain" id="PRO_5015744004" evidence="7">
    <location>
        <begin position="19"/>
        <end position="292"/>
    </location>
</feature>
<dbReference type="InterPro" id="IPR006129">
    <property type="entry name" value="AdhesinB"/>
</dbReference>
<evidence type="ECO:0000256" key="4">
    <source>
        <dbReference type="ARBA" id="ARBA00022723"/>
    </source>
</evidence>
<keyword evidence="3 6" id="KW-0813">Transport</keyword>
<evidence type="ECO:0000256" key="2">
    <source>
        <dbReference type="ARBA" id="ARBA00011028"/>
    </source>
</evidence>
<sequence length="292" mass="32729">MSRFLFACLMIFPASSLAEQQKKVVLSSFSIIADMTQNVAKDLVTVISLVPPGTDAHTYQATPSDAIKIQKADIVLCNGLNLEGSFIKYFTNRENTRVITVSDGVKPISVSDKSDGSDPNPHAWMSVKNAMIYIQNIRKALEEIDPEHAAEYERNAKAYEEEIVRTILPFKSKIDSIDPNNRWLVTSEGCMVYLAEYFGLKSLYLWPITSDSERSPSQIREVIKQMRKHKIKFIFSESTNSDQPAKQVAYEAKASYGGVLYVDTLSKPEGPAPTYLKLLTITLKTITDRLTT</sequence>
<evidence type="ECO:0000256" key="7">
    <source>
        <dbReference type="SAM" id="SignalP"/>
    </source>
</evidence>
<evidence type="ECO:0000313" key="8">
    <source>
        <dbReference type="EMBL" id="PTL86488.1"/>
    </source>
</evidence>
<evidence type="ECO:0000256" key="5">
    <source>
        <dbReference type="ARBA" id="ARBA00022729"/>
    </source>
</evidence>
<dbReference type="AlphaFoldDB" id="A0A2T4VXJ7"/>
<dbReference type="Gene3D" id="3.40.50.1980">
    <property type="entry name" value="Nitrogenase molybdenum iron protein domain"/>
    <property type="match status" value="2"/>
</dbReference>
<dbReference type="InterPro" id="IPR006128">
    <property type="entry name" value="Lipoprotein_PsaA-like"/>
</dbReference>
<reference evidence="9" key="1">
    <citation type="submission" date="2018-02" db="EMBL/GenBank/DDBJ databases">
        <title>Genome sequence of Candidatus Liberibacter europaeus.</title>
        <authorList>
            <person name="Frampton R.A."/>
            <person name="Thompson S.M."/>
            <person name="David C."/>
            <person name="Addison S.M."/>
            <person name="Smith G.R."/>
        </authorList>
    </citation>
    <scope>NUCLEOTIDE SEQUENCE [LARGE SCALE GENOMIC DNA]</scope>
</reference>
<dbReference type="GO" id="GO:0030313">
    <property type="term" value="C:cell envelope"/>
    <property type="evidence" value="ECO:0007669"/>
    <property type="project" value="UniProtKB-SubCell"/>
</dbReference>
<dbReference type="EMBL" id="PSQJ01000003">
    <property type="protein sequence ID" value="PTL86488.1"/>
    <property type="molecule type" value="Genomic_DNA"/>
</dbReference>
<dbReference type="GO" id="GO:0030001">
    <property type="term" value="P:metal ion transport"/>
    <property type="evidence" value="ECO:0007669"/>
    <property type="project" value="InterPro"/>
</dbReference>
<comment type="subcellular location">
    <subcellularLocation>
        <location evidence="1">Cell envelope</location>
    </subcellularLocation>
</comment>
<dbReference type="PRINTS" id="PR00691">
    <property type="entry name" value="ADHESINB"/>
</dbReference>
<dbReference type="GO" id="GO:0007155">
    <property type="term" value="P:cell adhesion"/>
    <property type="evidence" value="ECO:0007669"/>
    <property type="project" value="InterPro"/>
</dbReference>
<accession>A0A2T4VXJ7</accession>
<dbReference type="PANTHER" id="PTHR42953">
    <property type="entry name" value="HIGH-AFFINITY ZINC UPTAKE SYSTEM PROTEIN ZNUA-RELATED"/>
    <property type="match status" value="1"/>
</dbReference>
<dbReference type="GO" id="GO:0046872">
    <property type="term" value="F:metal ion binding"/>
    <property type="evidence" value="ECO:0007669"/>
    <property type="project" value="UniProtKB-KW"/>
</dbReference>
<proteinExistence type="inferred from homology"/>